<evidence type="ECO:0000256" key="4">
    <source>
        <dbReference type="ARBA" id="ARBA00022670"/>
    </source>
</evidence>
<dbReference type="STRING" id="4155.A0A022PSY7"/>
<evidence type="ECO:0000313" key="15">
    <source>
        <dbReference type="EMBL" id="EYU19442.1"/>
    </source>
</evidence>
<evidence type="ECO:0000259" key="13">
    <source>
        <dbReference type="Pfam" id="PF05922"/>
    </source>
</evidence>
<keyword evidence="6 10" id="KW-0378">Hydrolase</keyword>
<comment type="subcellular location">
    <subcellularLocation>
        <location evidence="1">Secreted</location>
    </subcellularLocation>
</comment>
<evidence type="ECO:0000256" key="1">
    <source>
        <dbReference type="ARBA" id="ARBA00004613"/>
    </source>
</evidence>
<evidence type="ECO:0000256" key="5">
    <source>
        <dbReference type="ARBA" id="ARBA00022729"/>
    </source>
</evidence>
<keyword evidence="3" id="KW-0964">Secreted</keyword>
<feature type="chain" id="PRO_5001503479" description="Subtilisin-like protease fibronectin type-III domain-containing protein" evidence="11">
    <location>
        <begin position="26"/>
        <end position="768"/>
    </location>
</feature>
<dbReference type="InterPro" id="IPR015500">
    <property type="entry name" value="Peptidase_S8_subtilisin-rel"/>
</dbReference>
<dbReference type="InterPro" id="IPR023828">
    <property type="entry name" value="Peptidase_S8_Ser-AS"/>
</dbReference>
<dbReference type="SUPFAM" id="SSF52743">
    <property type="entry name" value="Subtilisin-like"/>
    <property type="match status" value="1"/>
</dbReference>
<dbReference type="InterPro" id="IPR041469">
    <property type="entry name" value="Subtilisin-like_FN3"/>
</dbReference>
<feature type="active site" description="Charge relay system" evidence="9 10">
    <location>
        <position position="150"/>
    </location>
</feature>
<dbReference type="OMA" id="INNGVPW"/>
<evidence type="ECO:0000256" key="7">
    <source>
        <dbReference type="ARBA" id="ARBA00022825"/>
    </source>
</evidence>
<evidence type="ECO:0000256" key="8">
    <source>
        <dbReference type="ARBA" id="ARBA00023180"/>
    </source>
</evidence>
<dbReference type="PROSITE" id="PS00137">
    <property type="entry name" value="SUBTILASE_HIS"/>
    <property type="match status" value="1"/>
</dbReference>
<comment type="similarity">
    <text evidence="2 10">Belongs to the peptidase S8 family.</text>
</comment>
<gene>
    <name evidence="15" type="ORF">MIMGU_mgv1a001731mg</name>
</gene>
<evidence type="ECO:0000256" key="2">
    <source>
        <dbReference type="ARBA" id="ARBA00011073"/>
    </source>
</evidence>
<dbReference type="InterPro" id="IPR010259">
    <property type="entry name" value="S8pro/Inhibitor_I9"/>
</dbReference>
<dbReference type="GO" id="GO:0005576">
    <property type="term" value="C:extracellular region"/>
    <property type="evidence" value="ECO:0000318"/>
    <property type="project" value="GO_Central"/>
</dbReference>
<keyword evidence="16" id="KW-1185">Reference proteome</keyword>
<evidence type="ECO:0000256" key="3">
    <source>
        <dbReference type="ARBA" id="ARBA00022525"/>
    </source>
</evidence>
<dbReference type="KEGG" id="egt:105978077"/>
<feature type="signal peptide" evidence="11">
    <location>
        <begin position="1"/>
        <end position="25"/>
    </location>
</feature>
<dbReference type="InterPro" id="IPR036852">
    <property type="entry name" value="Peptidase_S8/S53_dom_sf"/>
</dbReference>
<dbReference type="PROSITE" id="PS00138">
    <property type="entry name" value="SUBTILASE_SER"/>
    <property type="match status" value="1"/>
</dbReference>
<sequence length="768" mass="82671">MKLTSNIVPLILLVLLCNKYEYGAAKRSTYIVHMDKSYMPKAFSSHHHWYSSILLHSTAKSSLPNNNKVNNKVKTNLIYTYDNAFHGFSAVMSESELEALKKSPGFISSYPDDVITADTTHSTQFLSLNTAAGLWPASDYGKDVIIGVIDTGIWPESRSFSDTGMTEIPPRWKGICQTGQEFNSSSCNKKIIGARYFNQGYRAESPDSVITMNSARDVDGHGSHVSSIAAGNYVDGVSFFGYAPGTARGVAPRARLAVYKVLWGGGVSSDILAGIDQAVADGVDVLSISLGTNRIDLYENPLSIASFGAREKGIVVCLSAGNRGPFTRSIRSGIPWAVVVAAGTVDRWLAGKLTLGNGKVITGWTTFPARAAIRNLPLVYNETLSACNSAELAQAPDQSIIVCDVTTGNTGFDTVMRNLPDSNVRAAIVIAEDPRIFRFNSFPYPGVVITPNEAREVISYAANSSAPTASIAFQQTILGTEPRAAPALSDDSSRGPGLSYEGILKPDLMGPGVSILAAYSPYATSTPTIGNNIFLSTDYTLLSGTSMACPHISGTAALLKSAHPDWSPAAIQSAMMTTANPLDNTNQPIREVDGTVATPLGIGSGQVDPNRALDPGLIYDATTQDLVNLVCSMNFTSEQTQTIVRSTNYNCSNPSSDLNYPSFVALINFEDIGRVLTRRFERTVTNVGDAAAKYRVKVEAPVNTTVRVRPQTLVFQKKNEKQSYTVTIRYNGDIETQHRPGSLTWIEQSGKYTVRSPIMVSAGADNFS</sequence>
<dbReference type="InterPro" id="IPR000209">
    <property type="entry name" value="Peptidase_S8/S53_dom"/>
</dbReference>
<keyword evidence="4 10" id="KW-0645">Protease</keyword>
<dbReference type="GO" id="GO:0006508">
    <property type="term" value="P:proteolysis"/>
    <property type="evidence" value="ECO:0007669"/>
    <property type="project" value="UniProtKB-KW"/>
</dbReference>
<organism evidence="15 16">
    <name type="scientific">Erythranthe guttata</name>
    <name type="common">Yellow monkey flower</name>
    <name type="synonym">Mimulus guttatus</name>
    <dbReference type="NCBI Taxonomy" id="4155"/>
    <lineage>
        <taxon>Eukaryota</taxon>
        <taxon>Viridiplantae</taxon>
        <taxon>Streptophyta</taxon>
        <taxon>Embryophyta</taxon>
        <taxon>Tracheophyta</taxon>
        <taxon>Spermatophyta</taxon>
        <taxon>Magnoliopsida</taxon>
        <taxon>eudicotyledons</taxon>
        <taxon>Gunneridae</taxon>
        <taxon>Pentapetalae</taxon>
        <taxon>asterids</taxon>
        <taxon>lamiids</taxon>
        <taxon>Lamiales</taxon>
        <taxon>Phrymaceae</taxon>
        <taxon>Erythranthe</taxon>
    </lineage>
</organism>
<evidence type="ECO:0000256" key="11">
    <source>
        <dbReference type="SAM" id="SignalP"/>
    </source>
</evidence>
<dbReference type="Gene3D" id="3.40.50.200">
    <property type="entry name" value="Peptidase S8/S53 domain"/>
    <property type="match status" value="1"/>
</dbReference>
<evidence type="ECO:0000256" key="9">
    <source>
        <dbReference type="PIRSR" id="PIRSR615500-1"/>
    </source>
</evidence>
<dbReference type="PANTHER" id="PTHR10795">
    <property type="entry name" value="PROPROTEIN CONVERTASE SUBTILISIN/KEXIN"/>
    <property type="match status" value="1"/>
</dbReference>
<dbReference type="FunFam" id="3.30.70.80:FF:000003">
    <property type="entry name" value="Subtilisin-like protease SBT1.9"/>
    <property type="match status" value="1"/>
</dbReference>
<dbReference type="InterPro" id="IPR034197">
    <property type="entry name" value="Peptidases_S8_3"/>
</dbReference>
<keyword evidence="5 11" id="KW-0732">Signal</keyword>
<dbReference type="CDD" id="cd04852">
    <property type="entry name" value="Peptidases_S8_3"/>
    <property type="match status" value="1"/>
</dbReference>
<dbReference type="Pfam" id="PF05922">
    <property type="entry name" value="Inhibitor_I9"/>
    <property type="match status" value="1"/>
</dbReference>
<dbReference type="Gene3D" id="3.30.70.80">
    <property type="entry name" value="Peptidase S8 propeptide/proteinase inhibitor I9"/>
    <property type="match status" value="1"/>
</dbReference>
<dbReference type="PRINTS" id="PR00723">
    <property type="entry name" value="SUBTILISIN"/>
</dbReference>
<reference evidence="15 16" key="1">
    <citation type="journal article" date="2013" name="Proc. Natl. Acad. Sci. U.S.A.">
        <title>Fine-scale variation in meiotic recombination in Mimulus inferred from population shotgun sequencing.</title>
        <authorList>
            <person name="Hellsten U."/>
            <person name="Wright K.M."/>
            <person name="Jenkins J."/>
            <person name="Shu S."/>
            <person name="Yuan Y."/>
            <person name="Wessler S.R."/>
            <person name="Schmutz J."/>
            <person name="Willis J.H."/>
            <person name="Rokhsar D.S."/>
        </authorList>
    </citation>
    <scope>NUCLEOTIDE SEQUENCE [LARGE SCALE GENOMIC DNA]</scope>
    <source>
        <strain evidence="16">cv. DUN x IM62</strain>
    </source>
</reference>
<dbReference type="Gene3D" id="2.60.40.2310">
    <property type="match status" value="1"/>
</dbReference>
<dbReference type="AlphaFoldDB" id="A0A022PSY7"/>
<dbReference type="Pfam" id="PF00082">
    <property type="entry name" value="Peptidase_S8"/>
    <property type="match status" value="1"/>
</dbReference>
<evidence type="ECO:0000259" key="12">
    <source>
        <dbReference type="Pfam" id="PF00082"/>
    </source>
</evidence>
<feature type="domain" description="Inhibitor I9" evidence="13">
    <location>
        <begin position="29"/>
        <end position="115"/>
    </location>
</feature>
<proteinExistence type="inferred from homology"/>
<feature type="active site" description="Charge relay system" evidence="9 10">
    <location>
        <position position="221"/>
    </location>
</feature>
<dbReference type="EMBL" id="KI632290">
    <property type="protein sequence ID" value="EYU19442.1"/>
    <property type="molecule type" value="Genomic_DNA"/>
</dbReference>
<dbReference type="PROSITE" id="PS51892">
    <property type="entry name" value="SUBTILASE"/>
    <property type="match status" value="1"/>
</dbReference>
<evidence type="ECO:0000313" key="16">
    <source>
        <dbReference type="Proteomes" id="UP000030748"/>
    </source>
</evidence>
<dbReference type="Gene3D" id="3.50.30.30">
    <property type="match status" value="1"/>
</dbReference>
<dbReference type="InterPro" id="IPR022398">
    <property type="entry name" value="Peptidase_S8_His-AS"/>
</dbReference>
<name>A0A022PSY7_ERYGU</name>
<feature type="active site" description="Charge relay system" evidence="9 10">
    <location>
        <position position="546"/>
    </location>
</feature>
<accession>A0A022PSY7</accession>
<evidence type="ECO:0008006" key="17">
    <source>
        <dbReference type="Google" id="ProtNLM"/>
    </source>
</evidence>
<evidence type="ECO:0000256" key="10">
    <source>
        <dbReference type="PROSITE-ProRule" id="PRU01240"/>
    </source>
</evidence>
<protein>
    <recommendedName>
        <fullName evidence="17">Subtilisin-like protease fibronectin type-III domain-containing protein</fullName>
    </recommendedName>
</protein>
<dbReference type="PhylomeDB" id="A0A022PSY7"/>
<feature type="domain" description="Subtilisin-like protease fibronectin type-III" evidence="14">
    <location>
        <begin position="657"/>
        <end position="760"/>
    </location>
</feature>
<dbReference type="GO" id="GO:0004252">
    <property type="term" value="F:serine-type endopeptidase activity"/>
    <property type="evidence" value="ECO:0000318"/>
    <property type="project" value="GO_Central"/>
</dbReference>
<feature type="domain" description="Peptidase S8/S53" evidence="12">
    <location>
        <begin position="141"/>
        <end position="582"/>
    </location>
</feature>
<dbReference type="MEROPS" id="S08.151"/>
<keyword evidence="8" id="KW-0325">Glycoprotein</keyword>
<dbReference type="Proteomes" id="UP000030748">
    <property type="component" value="Unassembled WGS sequence"/>
</dbReference>
<dbReference type="InterPro" id="IPR045051">
    <property type="entry name" value="SBT"/>
</dbReference>
<evidence type="ECO:0000259" key="14">
    <source>
        <dbReference type="Pfam" id="PF17766"/>
    </source>
</evidence>
<dbReference type="OrthoDB" id="206201at2759"/>
<evidence type="ECO:0000256" key="6">
    <source>
        <dbReference type="ARBA" id="ARBA00022801"/>
    </source>
</evidence>
<dbReference type="Pfam" id="PF17766">
    <property type="entry name" value="fn3_6"/>
    <property type="match status" value="1"/>
</dbReference>
<dbReference type="FunFam" id="3.40.50.200:FF:000006">
    <property type="entry name" value="Subtilisin-like protease SBT1.5"/>
    <property type="match status" value="1"/>
</dbReference>
<keyword evidence="7 10" id="KW-0720">Serine protease</keyword>
<dbReference type="eggNOG" id="ENOG502QT5U">
    <property type="taxonomic scope" value="Eukaryota"/>
</dbReference>
<dbReference type="InterPro" id="IPR037045">
    <property type="entry name" value="S8pro/Inhibitor_I9_sf"/>
</dbReference>